<gene>
    <name evidence="1" type="ORF">O181_053418</name>
</gene>
<evidence type="ECO:0000313" key="2">
    <source>
        <dbReference type="Proteomes" id="UP000765509"/>
    </source>
</evidence>
<dbReference type="OrthoDB" id="8067401at2759"/>
<protein>
    <submittedName>
        <fullName evidence="1">Uncharacterized protein</fullName>
    </submittedName>
</protein>
<keyword evidence="2" id="KW-1185">Reference proteome</keyword>
<accession>A0A9Q3E7C0</accession>
<comment type="caution">
    <text evidence="1">The sequence shown here is derived from an EMBL/GenBank/DDBJ whole genome shotgun (WGS) entry which is preliminary data.</text>
</comment>
<dbReference type="EMBL" id="AVOT02023594">
    <property type="protein sequence ID" value="MBW0513703.1"/>
    <property type="molecule type" value="Genomic_DNA"/>
</dbReference>
<sequence>MNIVHKEGSIQKNADGLRRCPLENIPDNPACAPLETEPQIPIEGINITYVGTEFFEKVRHSYKQDKNFHILTVFLDKDCNDTAFINSPDEVWKSSYYEVRFHLFYGINHTAKNSCVMQL</sequence>
<reference evidence="1" key="1">
    <citation type="submission" date="2021-03" db="EMBL/GenBank/DDBJ databases">
        <title>Draft genome sequence of rust myrtle Austropuccinia psidii MF-1, a brazilian biotype.</title>
        <authorList>
            <person name="Quecine M.C."/>
            <person name="Pachon D.M.R."/>
            <person name="Bonatelli M.L."/>
            <person name="Correr F.H."/>
            <person name="Franceschini L.M."/>
            <person name="Leite T.F."/>
            <person name="Margarido G.R.A."/>
            <person name="Almeida C.A."/>
            <person name="Ferrarezi J.A."/>
            <person name="Labate C.A."/>
        </authorList>
    </citation>
    <scope>NUCLEOTIDE SEQUENCE</scope>
    <source>
        <strain evidence="1">MF-1</strain>
    </source>
</reference>
<dbReference type="AlphaFoldDB" id="A0A9Q3E7C0"/>
<dbReference type="Proteomes" id="UP000765509">
    <property type="component" value="Unassembled WGS sequence"/>
</dbReference>
<evidence type="ECO:0000313" key="1">
    <source>
        <dbReference type="EMBL" id="MBW0513703.1"/>
    </source>
</evidence>
<name>A0A9Q3E7C0_9BASI</name>
<proteinExistence type="predicted"/>
<organism evidence="1 2">
    <name type="scientific">Austropuccinia psidii MF-1</name>
    <dbReference type="NCBI Taxonomy" id="1389203"/>
    <lineage>
        <taxon>Eukaryota</taxon>
        <taxon>Fungi</taxon>
        <taxon>Dikarya</taxon>
        <taxon>Basidiomycota</taxon>
        <taxon>Pucciniomycotina</taxon>
        <taxon>Pucciniomycetes</taxon>
        <taxon>Pucciniales</taxon>
        <taxon>Sphaerophragmiaceae</taxon>
        <taxon>Austropuccinia</taxon>
    </lineage>
</organism>